<feature type="region of interest" description="Disordered" evidence="10">
    <location>
        <begin position="1"/>
        <end position="64"/>
    </location>
</feature>
<keyword evidence="5 11" id="KW-0812">Transmembrane</keyword>
<evidence type="ECO:0000256" key="1">
    <source>
        <dbReference type="ARBA" id="ARBA00004141"/>
    </source>
</evidence>
<dbReference type="Proteomes" id="UP000034291">
    <property type="component" value="Unassembled WGS sequence"/>
</dbReference>
<sequence>MLKAYHRKLARPSGYPSTAEGPTDPSRDNGGATEEGIQNELKIPAEAVDDPADREDLPDEQAQTGVTQAEAITLTWNKVSLGAAYALMFLLYFVNALQSTITGSLSAYVTSDFESHSLIPVIYIVSSVMSAATYMPLAKILNLWDRSVGFMLMVLFAILGLILSATCKDIATFCASQVFYSIGFSGMIFCIDVITADTSTLRDRGLAYAFTSSPYIITAFAGPKAAEHFYSFNWRWGFGVFCIVLPVVALPMFGLLRYNLYKAKKKGLLKEKPASGRTMIQSVIYYIIEFDRKPPPRSPYQDGRFDSIFSVMGVFLLAAGLVLFLLPLTIAGSMEDEWRSTSIITMLVVGVACLAAFGLAERFVVPVPFLPWHLLASRTVIGACLIDACYQVAYYCWSDYYSSYLQVVYGTSISTAGYIGNIFDVVSGCWLLIVGLLIKKTCRYRWLLYFSVPLYMLGVGLMIYFRNPHWSVGYPILCQIFIAFGGGTMIIVQQVAVEAASDHNHVASALAFLNCFGSAGGAIGSSISGAIWTNTLPGALQRRLPESALPDWESIYDDLEVQLSYERGSDVRNAISLAYADAQTKMLIAGTCVMSLSLVWMFLVRDIKLTKQQTKGILF</sequence>
<evidence type="ECO:0000256" key="8">
    <source>
        <dbReference type="ARBA" id="ARBA00023065"/>
    </source>
</evidence>
<feature type="transmembrane region" description="Helical" evidence="11">
    <location>
        <begin position="509"/>
        <end position="532"/>
    </location>
</feature>
<dbReference type="FunFam" id="1.20.1250.20:FF:000284">
    <property type="entry name" value="Siderophore iron transporter mirB"/>
    <property type="match status" value="1"/>
</dbReference>
<dbReference type="FunFam" id="1.20.1250.20:FF:000302">
    <property type="entry name" value="MFS siderochrome iron transporter MirB"/>
    <property type="match status" value="1"/>
</dbReference>
<dbReference type="GO" id="GO:0006826">
    <property type="term" value="P:iron ion transport"/>
    <property type="evidence" value="ECO:0007669"/>
    <property type="project" value="UniProtKB-KW"/>
</dbReference>
<feature type="transmembrane region" description="Helical" evidence="11">
    <location>
        <begin position="147"/>
        <end position="164"/>
    </location>
</feature>
<feature type="compositionally biased region" description="Acidic residues" evidence="10">
    <location>
        <begin position="47"/>
        <end position="59"/>
    </location>
</feature>
<feature type="transmembrane region" description="Helical" evidence="11">
    <location>
        <begin position="472"/>
        <end position="497"/>
    </location>
</feature>
<keyword evidence="6 11" id="KW-1133">Transmembrane helix</keyword>
<keyword evidence="3" id="KW-0813">Transport</keyword>
<feature type="transmembrane region" description="Helical" evidence="11">
    <location>
        <begin position="117"/>
        <end position="135"/>
    </location>
</feature>
<dbReference type="Gene3D" id="1.20.1250.20">
    <property type="entry name" value="MFS general substrate transporter like domains"/>
    <property type="match status" value="2"/>
</dbReference>
<evidence type="ECO:0000256" key="7">
    <source>
        <dbReference type="ARBA" id="ARBA00023004"/>
    </source>
</evidence>
<reference evidence="12 13" key="1">
    <citation type="submission" date="2015-02" db="EMBL/GenBank/DDBJ databases">
        <title>Draft Genome Sequences of Two Closely-Related Aflatoxigenic Aspergillus Species Obtained from the Cote d'Ivoire.</title>
        <authorList>
            <person name="Moore G.G."/>
            <person name="Beltz S.B."/>
            <person name="Mack B.M."/>
        </authorList>
    </citation>
    <scope>NUCLEOTIDE SEQUENCE [LARGE SCALE GENOMIC DNA]</scope>
    <source>
        <strain evidence="12 13">SRRC1468</strain>
    </source>
</reference>
<keyword evidence="4" id="KW-0410">Iron transport</keyword>
<evidence type="ECO:0000256" key="9">
    <source>
        <dbReference type="ARBA" id="ARBA00023136"/>
    </source>
</evidence>
<accession>A0A0F8WQY1</accession>
<dbReference type="InterPro" id="IPR011701">
    <property type="entry name" value="MFS"/>
</dbReference>
<feature type="transmembrane region" description="Helical" evidence="11">
    <location>
        <begin position="586"/>
        <end position="604"/>
    </location>
</feature>
<evidence type="ECO:0000256" key="3">
    <source>
        <dbReference type="ARBA" id="ARBA00022448"/>
    </source>
</evidence>
<organism evidence="12 13">
    <name type="scientific">Aspergillus rambellii</name>
    <dbReference type="NCBI Taxonomy" id="308745"/>
    <lineage>
        <taxon>Eukaryota</taxon>
        <taxon>Fungi</taxon>
        <taxon>Dikarya</taxon>
        <taxon>Ascomycota</taxon>
        <taxon>Pezizomycotina</taxon>
        <taxon>Eurotiomycetes</taxon>
        <taxon>Eurotiomycetidae</taxon>
        <taxon>Eurotiales</taxon>
        <taxon>Aspergillaceae</taxon>
        <taxon>Aspergillus</taxon>
        <taxon>Aspergillus subgen. Nidulantes</taxon>
    </lineage>
</organism>
<protein>
    <submittedName>
        <fullName evidence="12">Putative siderophore transporter</fullName>
    </submittedName>
</protein>
<dbReference type="GO" id="GO:0005886">
    <property type="term" value="C:plasma membrane"/>
    <property type="evidence" value="ECO:0007669"/>
    <property type="project" value="TreeGrafter"/>
</dbReference>
<dbReference type="SUPFAM" id="SSF103473">
    <property type="entry name" value="MFS general substrate transporter"/>
    <property type="match status" value="2"/>
</dbReference>
<comment type="caution">
    <text evidence="12">The sequence shown here is derived from an EMBL/GenBank/DDBJ whole genome shotgun (WGS) entry which is preliminary data.</text>
</comment>
<feature type="transmembrane region" description="Helical" evidence="11">
    <location>
        <begin position="206"/>
        <end position="222"/>
    </location>
</feature>
<keyword evidence="13" id="KW-1185">Reference proteome</keyword>
<dbReference type="OrthoDB" id="4078873at2759"/>
<comment type="similarity">
    <text evidence="2">Belongs to the major facilitator superfamily.</text>
</comment>
<keyword evidence="8" id="KW-0406">Ion transport</keyword>
<feature type="transmembrane region" description="Helical" evidence="11">
    <location>
        <begin position="372"/>
        <end position="393"/>
    </location>
</feature>
<proteinExistence type="inferred from homology"/>
<gene>
    <name evidence="12" type="ORF">ARAM_003595</name>
</gene>
<dbReference type="PANTHER" id="PTHR23501:SF55">
    <property type="entry name" value="SIDEROPHORE IRON TRANSPORTER, PUTATIVE (AFU_ORTHOLOGUE AFUA_3G03440)-RELATED"/>
    <property type="match status" value="1"/>
</dbReference>
<keyword evidence="9 11" id="KW-0472">Membrane</keyword>
<keyword evidence="7" id="KW-0408">Iron</keyword>
<dbReference type="InterPro" id="IPR036259">
    <property type="entry name" value="MFS_trans_sf"/>
</dbReference>
<evidence type="ECO:0000256" key="6">
    <source>
        <dbReference type="ARBA" id="ARBA00022989"/>
    </source>
</evidence>
<feature type="transmembrane region" description="Helical" evidence="11">
    <location>
        <begin position="234"/>
        <end position="256"/>
    </location>
</feature>
<dbReference type="EMBL" id="JZBS01002120">
    <property type="protein sequence ID" value="KKK20060.1"/>
    <property type="molecule type" value="Genomic_DNA"/>
</dbReference>
<dbReference type="GO" id="GO:0022857">
    <property type="term" value="F:transmembrane transporter activity"/>
    <property type="evidence" value="ECO:0007669"/>
    <property type="project" value="InterPro"/>
</dbReference>
<feature type="compositionally biased region" description="Basic residues" evidence="10">
    <location>
        <begin position="1"/>
        <end position="10"/>
    </location>
</feature>
<feature type="transmembrane region" description="Helical" evidence="11">
    <location>
        <begin position="446"/>
        <end position="466"/>
    </location>
</feature>
<evidence type="ECO:0000256" key="2">
    <source>
        <dbReference type="ARBA" id="ARBA00008335"/>
    </source>
</evidence>
<evidence type="ECO:0000256" key="4">
    <source>
        <dbReference type="ARBA" id="ARBA00022496"/>
    </source>
</evidence>
<name>A0A0F8WQY1_9EURO</name>
<evidence type="ECO:0000256" key="10">
    <source>
        <dbReference type="SAM" id="MobiDB-lite"/>
    </source>
</evidence>
<dbReference type="PANTHER" id="PTHR23501">
    <property type="entry name" value="MAJOR FACILITATOR SUPERFAMILY"/>
    <property type="match status" value="1"/>
</dbReference>
<evidence type="ECO:0000313" key="13">
    <source>
        <dbReference type="Proteomes" id="UP000034291"/>
    </source>
</evidence>
<feature type="transmembrane region" description="Helical" evidence="11">
    <location>
        <begin position="307"/>
        <end position="330"/>
    </location>
</feature>
<dbReference type="GO" id="GO:0010106">
    <property type="term" value="P:cellular response to iron ion starvation"/>
    <property type="evidence" value="ECO:0007669"/>
    <property type="project" value="UniProtKB-ARBA"/>
</dbReference>
<evidence type="ECO:0000256" key="11">
    <source>
        <dbReference type="SAM" id="Phobius"/>
    </source>
</evidence>
<feature type="transmembrane region" description="Helical" evidence="11">
    <location>
        <begin position="342"/>
        <end position="360"/>
    </location>
</feature>
<feature type="transmembrane region" description="Helical" evidence="11">
    <location>
        <begin position="79"/>
        <end position="97"/>
    </location>
</feature>
<evidence type="ECO:0000313" key="12">
    <source>
        <dbReference type="EMBL" id="KKK20060.1"/>
    </source>
</evidence>
<comment type="subcellular location">
    <subcellularLocation>
        <location evidence="1">Membrane</location>
        <topology evidence="1">Multi-pass membrane protein</topology>
    </subcellularLocation>
</comment>
<feature type="transmembrane region" description="Helical" evidence="11">
    <location>
        <begin position="413"/>
        <end position="434"/>
    </location>
</feature>
<dbReference type="AlphaFoldDB" id="A0A0F8WQY1"/>
<evidence type="ECO:0000256" key="5">
    <source>
        <dbReference type="ARBA" id="ARBA00022692"/>
    </source>
</evidence>
<feature type="transmembrane region" description="Helical" evidence="11">
    <location>
        <begin position="170"/>
        <end position="194"/>
    </location>
</feature>
<dbReference type="Pfam" id="PF07690">
    <property type="entry name" value="MFS_1"/>
    <property type="match status" value="1"/>
</dbReference>